<dbReference type="GeneID" id="116417818"/>
<evidence type="ECO:0000256" key="1">
    <source>
        <dbReference type="SAM" id="MobiDB-lite"/>
    </source>
</evidence>
<dbReference type="Proteomes" id="UP000002358">
    <property type="component" value="Unassembled WGS sequence"/>
</dbReference>
<evidence type="ECO:0000313" key="2">
    <source>
        <dbReference type="EnsemblMetazoa" id="XP_031788757"/>
    </source>
</evidence>
<feature type="region of interest" description="Disordered" evidence="1">
    <location>
        <begin position="111"/>
        <end position="138"/>
    </location>
</feature>
<feature type="compositionally biased region" description="Acidic residues" evidence="1">
    <location>
        <begin position="326"/>
        <end position="338"/>
    </location>
</feature>
<feature type="compositionally biased region" description="Basic and acidic residues" evidence="1">
    <location>
        <begin position="306"/>
        <end position="325"/>
    </location>
</feature>
<keyword evidence="3" id="KW-1185">Reference proteome</keyword>
<feature type="region of interest" description="Disordered" evidence="1">
    <location>
        <begin position="168"/>
        <end position="274"/>
    </location>
</feature>
<feature type="region of interest" description="Disordered" evidence="1">
    <location>
        <begin position="1"/>
        <end position="53"/>
    </location>
</feature>
<dbReference type="EnsemblMetazoa" id="XM_031932897">
    <property type="protein sequence ID" value="XP_031788757"/>
    <property type="gene ID" value="LOC116417818"/>
</dbReference>
<protein>
    <submittedName>
        <fullName evidence="2">Uncharacterized protein</fullName>
    </submittedName>
</protein>
<organism evidence="2 3">
    <name type="scientific">Nasonia vitripennis</name>
    <name type="common">Parasitic wasp</name>
    <dbReference type="NCBI Taxonomy" id="7425"/>
    <lineage>
        <taxon>Eukaryota</taxon>
        <taxon>Metazoa</taxon>
        <taxon>Ecdysozoa</taxon>
        <taxon>Arthropoda</taxon>
        <taxon>Hexapoda</taxon>
        <taxon>Insecta</taxon>
        <taxon>Pterygota</taxon>
        <taxon>Neoptera</taxon>
        <taxon>Endopterygota</taxon>
        <taxon>Hymenoptera</taxon>
        <taxon>Apocrita</taxon>
        <taxon>Proctotrupomorpha</taxon>
        <taxon>Chalcidoidea</taxon>
        <taxon>Pteromalidae</taxon>
        <taxon>Pteromalinae</taxon>
        <taxon>Nasonia</taxon>
    </lineage>
</organism>
<feature type="compositionally biased region" description="Acidic residues" evidence="1">
    <location>
        <begin position="30"/>
        <end position="41"/>
    </location>
</feature>
<name>A0A7M7QPA3_NASVI</name>
<sequence length="338" mass="37752">MSERQGLLNNMADLKIRNEENENLNGNQEEFLDDSDFEVDNDSLNGNQQDRPDADLDVEMREMEELIENPPDRFILQGPLHGQYNGIAGHRPFLGIGAASNAQEPLQNQQNGSAQWHWWPRSTASSPGAADGAQGPLQAQRNDVAEQEPLVVGQGAANGARRRIQGQQNGIAGNQRPLQHQRAAAGARRPMQGQRNGFAGQRPLQPQRAAAGERRPLQNLNNNGVERQGRNAGGRQQDEADHQGSPVQGNAREELPLRNQAQNGMKRGKRGVRGGRKLRKKIPLNPYQQGLKNVAELFLNMVEESTNRTRARLEGERELRERELAEAEEEDYEQEEEK</sequence>
<dbReference type="InParanoid" id="A0A7M7QPA3"/>
<dbReference type="RefSeq" id="XP_031788757.1">
    <property type="nucleotide sequence ID" value="XM_031932897.1"/>
</dbReference>
<evidence type="ECO:0000313" key="3">
    <source>
        <dbReference type="Proteomes" id="UP000002358"/>
    </source>
</evidence>
<proteinExistence type="predicted"/>
<dbReference type="KEGG" id="nvi:116417818"/>
<accession>A0A7M7QPA3</accession>
<reference evidence="2" key="1">
    <citation type="submission" date="2021-01" db="UniProtKB">
        <authorList>
            <consortium name="EnsemblMetazoa"/>
        </authorList>
    </citation>
    <scope>IDENTIFICATION</scope>
</reference>
<dbReference type="AlphaFoldDB" id="A0A7M7QPA3"/>
<feature type="region of interest" description="Disordered" evidence="1">
    <location>
        <begin position="306"/>
        <end position="338"/>
    </location>
</feature>